<keyword evidence="4" id="KW-1185">Reference proteome</keyword>
<organism evidence="3 4">
    <name type="scientific">Xanthobacter agilis</name>
    <dbReference type="NCBI Taxonomy" id="47492"/>
    <lineage>
        <taxon>Bacteria</taxon>
        <taxon>Pseudomonadati</taxon>
        <taxon>Pseudomonadota</taxon>
        <taxon>Alphaproteobacteria</taxon>
        <taxon>Hyphomicrobiales</taxon>
        <taxon>Xanthobacteraceae</taxon>
        <taxon>Xanthobacter</taxon>
    </lineage>
</organism>
<dbReference type="RefSeq" id="WP_394085332.1">
    <property type="nucleotide sequence ID" value="NZ_JBAFWJ010000002.1"/>
</dbReference>
<reference evidence="3 4" key="1">
    <citation type="submission" date="2023-07" db="EMBL/GenBank/DDBJ databases">
        <title>Genomic Encyclopedia of Type Strains, Phase IV (KMG-IV): sequencing the most valuable type-strain genomes for metagenomic binning, comparative biology and taxonomic classification.</title>
        <authorList>
            <person name="Goeker M."/>
        </authorList>
    </citation>
    <scope>NUCLEOTIDE SEQUENCE [LARGE SCALE GENOMIC DNA]</scope>
    <source>
        <strain evidence="3 4">DSM 3770</strain>
    </source>
</reference>
<dbReference type="Proteomes" id="UP001241747">
    <property type="component" value="Unassembled WGS sequence"/>
</dbReference>
<dbReference type="EMBL" id="JAUSVY010000004">
    <property type="protein sequence ID" value="MDQ0505234.1"/>
    <property type="molecule type" value="Genomic_DNA"/>
</dbReference>
<feature type="signal peptide" evidence="2">
    <location>
        <begin position="1"/>
        <end position="30"/>
    </location>
</feature>
<name>A0ABU0LDL4_XANAG</name>
<proteinExistence type="predicted"/>
<protein>
    <submittedName>
        <fullName evidence="3">Uncharacterized protein</fullName>
    </submittedName>
</protein>
<comment type="caution">
    <text evidence="3">The sequence shown here is derived from an EMBL/GenBank/DDBJ whole genome shotgun (WGS) entry which is preliminary data.</text>
</comment>
<feature type="region of interest" description="Disordered" evidence="1">
    <location>
        <begin position="119"/>
        <end position="142"/>
    </location>
</feature>
<feature type="chain" id="PRO_5045883772" evidence="2">
    <location>
        <begin position="31"/>
        <end position="169"/>
    </location>
</feature>
<accession>A0ABU0LDL4</accession>
<evidence type="ECO:0000256" key="2">
    <source>
        <dbReference type="SAM" id="SignalP"/>
    </source>
</evidence>
<keyword evidence="2" id="KW-0732">Signal</keyword>
<evidence type="ECO:0000313" key="4">
    <source>
        <dbReference type="Proteomes" id="UP001241747"/>
    </source>
</evidence>
<evidence type="ECO:0000256" key="1">
    <source>
        <dbReference type="SAM" id="MobiDB-lite"/>
    </source>
</evidence>
<evidence type="ECO:0000313" key="3">
    <source>
        <dbReference type="EMBL" id="MDQ0505234.1"/>
    </source>
</evidence>
<sequence>MKGLCSMQKTTLKIAAAVVVSALSIATAWADCQSDVVAARSALEEKGKALNEAGKKKADPQTLCPLFRAFSTAEANWVKFLTENKDWCQIPETAIKQAAASHKKTNEVRDKVCQVAANGGAPGAGGPVKPPPQGSMSSALGITTGYSVGNAGDGKSGVFDTLSGNVLQK</sequence>
<gene>
    <name evidence="3" type="ORF">QOZ94_002030</name>
</gene>